<sequence length="467" mass="52949">MATLIVTILIFDRVLLSLRPPFYVKQWSSFRTRWVVPLSVFVVAAALASLPFVDSSYTTSPDGGRFHCLFNYTESFAVFYIVFHFVQSLANVLAIPWVISREERVDANLSVLLVGEMAVCRKGNDVVEVRNSLKISRLVAAVVVLYHACSVVFPLILLLRFLDVDYPAAVGLLALQMPIYGAIFIPILCGFTWKPYRRAYYASVSCLCPPSSREIKTRRIRSIYNPAFRETREYDANSILHTRGVSLHQSTSQYDISSSVASSSAPSDPIELDPSQLITHPEPGSSRRRPELLPRAKSFQDQYRYTPSKFQSIFEIIDALSDPRRHANDETSDLSDTEDSRLDSLSSSPVHLNDVSVQVETHDVFRGVNFSSVSVSSWPYNSKDKIVNKSRLGSERPNSFKDFHFDKFTKKEDEDPSPNTGPIRFTDLKKMRPEPKVQTVGDEPELLNKNRFMRYLANESYVSNKET</sequence>
<evidence type="ECO:0000256" key="6">
    <source>
        <dbReference type="SAM" id="Phobius"/>
    </source>
</evidence>
<feature type="transmembrane region" description="Helical" evidence="6">
    <location>
        <begin position="138"/>
        <end position="162"/>
    </location>
</feature>
<comment type="caution">
    <text evidence="7">The sequence shown here is derived from an EMBL/GenBank/DDBJ whole genome shotgun (WGS) entry which is preliminary data.</text>
</comment>
<keyword evidence="3 6" id="KW-1133">Transmembrane helix</keyword>
<reference evidence="7" key="1">
    <citation type="submission" date="2020-04" db="EMBL/GenBank/DDBJ databases">
        <authorList>
            <person name="Alioto T."/>
            <person name="Alioto T."/>
            <person name="Gomez Garrido J."/>
        </authorList>
    </citation>
    <scope>NUCLEOTIDE SEQUENCE</scope>
    <source>
        <strain evidence="7">A484AB</strain>
    </source>
</reference>
<organism evidence="7 8">
    <name type="scientific">Paramuricea clavata</name>
    <name type="common">Red gorgonian</name>
    <name type="synonym">Violescent sea-whip</name>
    <dbReference type="NCBI Taxonomy" id="317549"/>
    <lineage>
        <taxon>Eukaryota</taxon>
        <taxon>Metazoa</taxon>
        <taxon>Cnidaria</taxon>
        <taxon>Anthozoa</taxon>
        <taxon>Octocorallia</taxon>
        <taxon>Malacalcyonacea</taxon>
        <taxon>Plexauridae</taxon>
        <taxon>Paramuricea</taxon>
    </lineage>
</organism>
<keyword evidence="2 6" id="KW-0812">Transmembrane</keyword>
<evidence type="ECO:0000256" key="2">
    <source>
        <dbReference type="ARBA" id="ARBA00022692"/>
    </source>
</evidence>
<keyword evidence="7" id="KW-0675">Receptor</keyword>
<accession>A0A6S7K8G7</accession>
<feature type="compositionally biased region" description="Basic and acidic residues" evidence="5">
    <location>
        <begin position="426"/>
        <end position="435"/>
    </location>
</feature>
<keyword evidence="4 6" id="KW-0472">Membrane</keyword>
<keyword evidence="8" id="KW-1185">Reference proteome</keyword>
<dbReference type="Gene3D" id="1.20.1070.10">
    <property type="entry name" value="Rhodopsin 7-helix transmembrane proteins"/>
    <property type="match status" value="1"/>
</dbReference>
<feature type="region of interest" description="Disordered" evidence="5">
    <location>
        <begin position="324"/>
        <end position="348"/>
    </location>
</feature>
<dbReference type="InterPro" id="IPR017452">
    <property type="entry name" value="GPCR_Rhodpsn_7TM"/>
</dbReference>
<feature type="region of interest" description="Disordered" evidence="5">
    <location>
        <begin position="258"/>
        <end position="298"/>
    </location>
</feature>
<gene>
    <name evidence="7" type="ORF">PACLA_8A030501</name>
</gene>
<name>A0A6S7K8G7_PARCT</name>
<evidence type="ECO:0000313" key="7">
    <source>
        <dbReference type="EMBL" id="CAB4016958.1"/>
    </source>
</evidence>
<evidence type="ECO:0000313" key="8">
    <source>
        <dbReference type="Proteomes" id="UP001152795"/>
    </source>
</evidence>
<dbReference type="OrthoDB" id="10391544at2759"/>
<feature type="transmembrane region" description="Helical" evidence="6">
    <location>
        <begin position="77"/>
        <end position="99"/>
    </location>
</feature>
<dbReference type="SUPFAM" id="SSF81321">
    <property type="entry name" value="Family A G protein-coupled receptor-like"/>
    <property type="match status" value="1"/>
</dbReference>
<feature type="transmembrane region" description="Helical" evidence="6">
    <location>
        <begin position="168"/>
        <end position="193"/>
    </location>
</feature>
<dbReference type="EMBL" id="CACRXK020009335">
    <property type="protein sequence ID" value="CAB4016958.1"/>
    <property type="molecule type" value="Genomic_DNA"/>
</dbReference>
<dbReference type="GO" id="GO:0016020">
    <property type="term" value="C:membrane"/>
    <property type="evidence" value="ECO:0007669"/>
    <property type="project" value="UniProtKB-SubCell"/>
</dbReference>
<evidence type="ECO:0000256" key="3">
    <source>
        <dbReference type="ARBA" id="ARBA00022989"/>
    </source>
</evidence>
<evidence type="ECO:0000256" key="1">
    <source>
        <dbReference type="ARBA" id="ARBA00004370"/>
    </source>
</evidence>
<dbReference type="AlphaFoldDB" id="A0A6S7K8G7"/>
<feature type="region of interest" description="Disordered" evidence="5">
    <location>
        <begin position="409"/>
        <end position="444"/>
    </location>
</feature>
<dbReference type="PROSITE" id="PS50262">
    <property type="entry name" value="G_PROTEIN_RECEP_F1_2"/>
    <property type="match status" value="1"/>
</dbReference>
<dbReference type="Proteomes" id="UP001152795">
    <property type="component" value="Unassembled WGS sequence"/>
</dbReference>
<proteinExistence type="predicted"/>
<protein>
    <submittedName>
        <fullName evidence="7">5-hydroxytryptamine receptor 4-like</fullName>
    </submittedName>
</protein>
<evidence type="ECO:0000256" key="4">
    <source>
        <dbReference type="ARBA" id="ARBA00023136"/>
    </source>
</evidence>
<feature type="compositionally biased region" description="Low complexity" evidence="5">
    <location>
        <begin position="258"/>
        <end position="269"/>
    </location>
</feature>
<evidence type="ECO:0000256" key="5">
    <source>
        <dbReference type="SAM" id="MobiDB-lite"/>
    </source>
</evidence>
<feature type="transmembrane region" description="Helical" evidence="6">
    <location>
        <begin position="34"/>
        <end position="53"/>
    </location>
</feature>
<comment type="subcellular location">
    <subcellularLocation>
        <location evidence="1">Membrane</location>
    </subcellularLocation>
</comment>